<feature type="transmembrane region" description="Helical" evidence="6">
    <location>
        <begin position="35"/>
        <end position="54"/>
    </location>
</feature>
<feature type="transmembrane region" description="Helical" evidence="6">
    <location>
        <begin position="235"/>
        <end position="253"/>
    </location>
</feature>
<dbReference type="GO" id="GO:0140359">
    <property type="term" value="F:ABC-type transporter activity"/>
    <property type="evidence" value="ECO:0007669"/>
    <property type="project" value="InterPro"/>
</dbReference>
<evidence type="ECO:0000313" key="8">
    <source>
        <dbReference type="Proteomes" id="UP000295375"/>
    </source>
</evidence>
<dbReference type="EMBL" id="SNYM01000007">
    <property type="protein sequence ID" value="TDQ48269.1"/>
    <property type="molecule type" value="Genomic_DNA"/>
</dbReference>
<gene>
    <name evidence="7" type="ORF">EV696_1075</name>
</gene>
<feature type="transmembrane region" description="Helical" evidence="6">
    <location>
        <begin position="176"/>
        <end position="198"/>
    </location>
</feature>
<proteinExistence type="predicted"/>
<sequence length="259" mass="28866">MSQESVVATSASLSPSSMIGMLFKREFRSYFSTPLALVFIVIFLVMSGIFTFYLGNFYERNQADLMAFFSFHPWLYLFLVPAIAMRTWAEERRSGTLELLMTLPITIWQAVLAKFLAAWVLLGLSLVLTFPIWFTVNYLGEPDNGVIVAAYLGSWLMSGAFVAIGTCLSAATRSQVVAFILTIVICFVFVLAGFPMVLDAFSGWAPQWLIDAVAYMSLMAHFDAISKGLLDVRDVFFFVSFIAAWLIATAIVLDLKKAE</sequence>
<evidence type="ECO:0000256" key="2">
    <source>
        <dbReference type="ARBA" id="ARBA00022475"/>
    </source>
</evidence>
<dbReference type="InterPro" id="IPR051449">
    <property type="entry name" value="ABC-2_transporter_component"/>
</dbReference>
<reference evidence="7 8" key="1">
    <citation type="submission" date="2019-03" db="EMBL/GenBank/DDBJ databases">
        <title>Genomic Encyclopedia of Type Strains, Phase IV (KMG-IV): sequencing the most valuable type-strain genomes for metagenomic binning, comparative biology and taxonomic classification.</title>
        <authorList>
            <person name="Goeker M."/>
        </authorList>
    </citation>
    <scope>NUCLEOTIDE SEQUENCE [LARGE SCALE GENOMIC DNA]</scope>
    <source>
        <strain evidence="7 8">DSM 103792</strain>
    </source>
</reference>
<keyword evidence="8" id="KW-1185">Reference proteome</keyword>
<comment type="subcellular location">
    <subcellularLocation>
        <location evidence="1">Cell membrane</location>
        <topology evidence="1">Multi-pass membrane protein</topology>
    </subcellularLocation>
</comment>
<name>A0A4R6UR93_9GAMM</name>
<protein>
    <submittedName>
        <fullName evidence="7">ABC-2 type transport system permease protein</fullName>
    </submittedName>
</protein>
<evidence type="ECO:0000256" key="4">
    <source>
        <dbReference type="ARBA" id="ARBA00022989"/>
    </source>
</evidence>
<feature type="transmembrane region" description="Helical" evidence="6">
    <location>
        <begin position="110"/>
        <end position="134"/>
    </location>
</feature>
<keyword evidence="2" id="KW-1003">Cell membrane</keyword>
<evidence type="ECO:0000256" key="3">
    <source>
        <dbReference type="ARBA" id="ARBA00022692"/>
    </source>
</evidence>
<feature type="transmembrane region" description="Helical" evidence="6">
    <location>
        <begin position="204"/>
        <end position="223"/>
    </location>
</feature>
<keyword evidence="3 6" id="KW-0812">Transmembrane</keyword>
<keyword evidence="5 6" id="KW-0472">Membrane</keyword>
<dbReference type="Pfam" id="PF12679">
    <property type="entry name" value="ABC2_membrane_2"/>
    <property type="match status" value="1"/>
</dbReference>
<dbReference type="PRINTS" id="PR01414">
    <property type="entry name" value="CCMBBIOGNSIS"/>
</dbReference>
<dbReference type="PANTHER" id="PTHR30294">
    <property type="entry name" value="MEMBRANE COMPONENT OF ABC TRANSPORTER YHHJ-RELATED"/>
    <property type="match status" value="1"/>
</dbReference>
<dbReference type="Proteomes" id="UP000295375">
    <property type="component" value="Unassembled WGS sequence"/>
</dbReference>
<evidence type="ECO:0000256" key="1">
    <source>
        <dbReference type="ARBA" id="ARBA00004651"/>
    </source>
</evidence>
<dbReference type="PANTHER" id="PTHR30294:SF29">
    <property type="entry name" value="MULTIDRUG ABC TRANSPORTER PERMEASE YBHS-RELATED"/>
    <property type="match status" value="1"/>
</dbReference>
<dbReference type="AlphaFoldDB" id="A0A4R6UR93"/>
<organism evidence="7 8">
    <name type="scientific">Permianibacter aggregans</name>
    <dbReference type="NCBI Taxonomy" id="1510150"/>
    <lineage>
        <taxon>Bacteria</taxon>
        <taxon>Pseudomonadati</taxon>
        <taxon>Pseudomonadota</taxon>
        <taxon>Gammaproteobacteria</taxon>
        <taxon>Pseudomonadales</taxon>
        <taxon>Pseudomonadaceae</taxon>
        <taxon>Permianibacter</taxon>
    </lineage>
</organism>
<evidence type="ECO:0000256" key="5">
    <source>
        <dbReference type="ARBA" id="ARBA00023136"/>
    </source>
</evidence>
<accession>A0A4R6UR93</accession>
<dbReference type="RefSeq" id="WP_232475423.1">
    <property type="nucleotide sequence ID" value="NZ_CP037953.1"/>
</dbReference>
<evidence type="ECO:0000313" key="7">
    <source>
        <dbReference type="EMBL" id="TDQ48269.1"/>
    </source>
</evidence>
<evidence type="ECO:0000256" key="6">
    <source>
        <dbReference type="SAM" id="Phobius"/>
    </source>
</evidence>
<comment type="caution">
    <text evidence="7">The sequence shown here is derived from an EMBL/GenBank/DDBJ whole genome shotgun (WGS) entry which is preliminary data.</text>
</comment>
<feature type="transmembrane region" description="Helical" evidence="6">
    <location>
        <begin position="146"/>
        <end position="164"/>
    </location>
</feature>
<feature type="transmembrane region" description="Helical" evidence="6">
    <location>
        <begin position="66"/>
        <end position="89"/>
    </location>
</feature>
<keyword evidence="4 6" id="KW-1133">Transmembrane helix</keyword>
<dbReference type="GO" id="GO:0005886">
    <property type="term" value="C:plasma membrane"/>
    <property type="evidence" value="ECO:0007669"/>
    <property type="project" value="UniProtKB-SubCell"/>
</dbReference>